<dbReference type="RefSeq" id="WP_011407119.1">
    <property type="nucleotide sequence ID" value="NC_007681.1"/>
</dbReference>
<evidence type="ECO:0000256" key="2">
    <source>
        <dbReference type="SAM" id="Phobius"/>
    </source>
</evidence>
<dbReference type="GeneID" id="3855402"/>
<keyword evidence="4" id="KW-1185">Reference proteome</keyword>
<dbReference type="eggNOG" id="arCOG00661">
    <property type="taxonomic scope" value="Archaea"/>
</dbReference>
<dbReference type="InterPro" id="IPR010994">
    <property type="entry name" value="RuvA_2-like"/>
</dbReference>
<dbReference type="EMBL" id="CP000102">
    <property type="protein sequence ID" value="ABC57920.1"/>
    <property type="molecule type" value="Genomic_DNA"/>
</dbReference>
<feature type="compositionally biased region" description="Low complexity" evidence="1">
    <location>
        <begin position="55"/>
        <end position="94"/>
    </location>
</feature>
<sequence>MSDNDACIGCVALIFLISIVGALWPAGSVILFFIIGFYILYLCFKPPENKDEHTYNNTENQNNNRNNNRNKNQNNKHNPADDFNNINNENIRPNEVNRKNKNIEKIDINTAGIDDIKKLPGITIISAKKLIQYRENGNYVKSMYDLGEKLNLKDYQLEQLRPYVLISKNKEYTTTNYTRRVDL</sequence>
<dbReference type="STRING" id="339860.Msp_1553"/>
<reference evidence="3 4" key="1">
    <citation type="journal article" date="2006" name="J. Bacteriol.">
        <title>The genome sequence of Methanosphaera stadtmanae reveals why this human intestinal archaeon is restricted to methanol and H2 for methane formation and ATP synthesis.</title>
        <authorList>
            <person name="Fricke W.F."/>
            <person name="Seedorf H."/>
            <person name="Henne A."/>
            <person name="Kruer M."/>
            <person name="Liesegang H."/>
            <person name="Hedderich R."/>
            <person name="Gottschalk G."/>
            <person name="Thauer R.K."/>
        </authorList>
    </citation>
    <scope>NUCLEOTIDE SEQUENCE [LARGE SCALE GENOMIC DNA]</scope>
    <source>
        <strain evidence="4">ATCC 43021 / DSM 3091 / JCM 11832 / MCB-3</strain>
    </source>
</reference>
<evidence type="ECO:0000313" key="3">
    <source>
        <dbReference type="EMBL" id="ABC57920.1"/>
    </source>
</evidence>
<dbReference type="OrthoDB" id="387236at2157"/>
<organism evidence="3 4">
    <name type="scientific">Methanosphaera stadtmanae (strain ATCC 43021 / DSM 3091 / JCM 11832 / MCB-3)</name>
    <dbReference type="NCBI Taxonomy" id="339860"/>
    <lineage>
        <taxon>Archaea</taxon>
        <taxon>Methanobacteriati</taxon>
        <taxon>Methanobacteriota</taxon>
        <taxon>Methanomada group</taxon>
        <taxon>Methanobacteria</taxon>
        <taxon>Methanobacteriales</taxon>
        <taxon>Methanobacteriaceae</taxon>
        <taxon>Methanosphaera</taxon>
    </lineage>
</organism>
<dbReference type="AlphaFoldDB" id="Q2NE33"/>
<dbReference type="InterPro" id="IPR051675">
    <property type="entry name" value="Endo/Exo/Phosphatase_dom_1"/>
</dbReference>
<dbReference type="HOGENOM" id="CLU_1472120_0_0_2"/>
<dbReference type="Pfam" id="PF12836">
    <property type="entry name" value="HHH_3"/>
    <property type="match status" value="1"/>
</dbReference>
<gene>
    <name evidence="3" type="ordered locus">Msp_1553</name>
</gene>
<feature type="transmembrane region" description="Helical" evidence="2">
    <location>
        <begin position="12"/>
        <end position="41"/>
    </location>
</feature>
<keyword evidence="2" id="KW-0472">Membrane</keyword>
<feature type="region of interest" description="Disordered" evidence="1">
    <location>
        <begin position="53"/>
        <end position="95"/>
    </location>
</feature>
<dbReference type="PANTHER" id="PTHR21180">
    <property type="entry name" value="ENDONUCLEASE/EXONUCLEASE/PHOSPHATASE FAMILY DOMAIN-CONTAINING PROTEIN 1"/>
    <property type="match status" value="1"/>
</dbReference>
<dbReference type="KEGG" id="mst:Msp_1553"/>
<dbReference type="SUPFAM" id="SSF47781">
    <property type="entry name" value="RuvA domain 2-like"/>
    <property type="match status" value="1"/>
</dbReference>
<keyword evidence="2" id="KW-1133">Transmembrane helix</keyword>
<evidence type="ECO:0000256" key="1">
    <source>
        <dbReference type="SAM" id="MobiDB-lite"/>
    </source>
</evidence>
<dbReference type="Gene3D" id="1.10.150.320">
    <property type="entry name" value="Photosystem II 12 kDa extrinsic protein"/>
    <property type="match status" value="1"/>
</dbReference>
<evidence type="ECO:0000313" key="4">
    <source>
        <dbReference type="Proteomes" id="UP000001931"/>
    </source>
</evidence>
<accession>Q2NE33</accession>
<name>Q2NE33_METST</name>
<keyword evidence="2" id="KW-0812">Transmembrane</keyword>
<protein>
    <submittedName>
        <fullName evidence="3">Hypothetical membrane-spanning protein</fullName>
    </submittedName>
</protein>
<dbReference type="Proteomes" id="UP000001931">
    <property type="component" value="Chromosome"/>
</dbReference>
<proteinExistence type="predicted"/>
<dbReference type="PANTHER" id="PTHR21180:SF32">
    <property type="entry name" value="ENDONUCLEASE_EXONUCLEASE_PHOSPHATASE FAMILY DOMAIN-CONTAINING PROTEIN 1"/>
    <property type="match status" value="1"/>
</dbReference>